<dbReference type="Proteomes" id="UP001065174">
    <property type="component" value="Chromosome"/>
</dbReference>
<evidence type="ECO:0000313" key="2">
    <source>
        <dbReference type="Proteomes" id="UP001065174"/>
    </source>
</evidence>
<dbReference type="RefSeq" id="WP_262311412.1">
    <property type="nucleotide sequence ID" value="NZ_CP106679.1"/>
</dbReference>
<keyword evidence="2" id="KW-1185">Reference proteome</keyword>
<accession>A0ABY6CTZ5</accession>
<gene>
    <name evidence="1" type="ORF">N6H18_08510</name>
</gene>
<evidence type="ECO:0000313" key="1">
    <source>
        <dbReference type="EMBL" id="UXP33986.1"/>
    </source>
</evidence>
<reference evidence="1" key="1">
    <citation type="submission" date="2022-09" db="EMBL/GenBank/DDBJ databases">
        <title>Comparative genomics and taxonomic characterization of three novel marine species of genus Reichenbachiella exhibiting antioxidant and polysaccharide degradation activities.</title>
        <authorList>
            <person name="Muhammad N."/>
            <person name="Lee Y.-J."/>
            <person name="Ko J."/>
            <person name="Kim S.-G."/>
        </authorList>
    </citation>
    <scope>NUCLEOTIDE SEQUENCE</scope>
    <source>
        <strain evidence="1">BKB1-1</strain>
    </source>
</reference>
<protein>
    <submittedName>
        <fullName evidence="1">Uncharacterized protein</fullName>
    </submittedName>
</protein>
<sequence length="125" mass="13994">MSNKQTYEDAVIFVMDSQDEPFFLDSEGNRSDPNNPEAFTTLVDGNGDGEIRWFAGAGVKKITEIKIVSGDIVYDLQSKRKGTYWKAKIKACLEGESKYDVTFVNYNGETITIDPQMKVTPPPTE</sequence>
<proteinExistence type="predicted"/>
<dbReference type="EMBL" id="CP106679">
    <property type="protein sequence ID" value="UXP33986.1"/>
    <property type="molecule type" value="Genomic_DNA"/>
</dbReference>
<name>A0ABY6CTZ5_9BACT</name>
<organism evidence="1 2">
    <name type="scientific">Reichenbachiella agarivorans</name>
    <dbReference type="NCBI Taxonomy" id="2979464"/>
    <lineage>
        <taxon>Bacteria</taxon>
        <taxon>Pseudomonadati</taxon>
        <taxon>Bacteroidota</taxon>
        <taxon>Cytophagia</taxon>
        <taxon>Cytophagales</taxon>
        <taxon>Reichenbachiellaceae</taxon>
        <taxon>Reichenbachiella</taxon>
    </lineage>
</organism>